<dbReference type="AlphaFoldDB" id="A0A3B1BVL4"/>
<evidence type="ECO:0000256" key="4">
    <source>
        <dbReference type="ARBA" id="ARBA00017290"/>
    </source>
</evidence>
<dbReference type="PANTHER" id="PTHR11709:SF482">
    <property type="entry name" value="COPPER-CONTAINING NITRITE REDUCTASE"/>
    <property type="match status" value="1"/>
</dbReference>
<evidence type="ECO:0000256" key="8">
    <source>
        <dbReference type="ARBA" id="ARBA00023008"/>
    </source>
</evidence>
<evidence type="ECO:0000256" key="5">
    <source>
        <dbReference type="ARBA" id="ARBA00022723"/>
    </source>
</evidence>
<feature type="domain" description="Plastocyanin-like" evidence="10">
    <location>
        <begin position="46"/>
        <end position="154"/>
    </location>
</feature>
<comment type="cofactor">
    <cofactor evidence="1">
        <name>Cu(+)</name>
        <dbReference type="ChEBI" id="CHEBI:49552"/>
    </cofactor>
</comment>
<evidence type="ECO:0000256" key="1">
    <source>
        <dbReference type="ARBA" id="ARBA00001960"/>
    </source>
</evidence>
<dbReference type="PANTHER" id="PTHR11709">
    <property type="entry name" value="MULTI-COPPER OXIDASE"/>
    <property type="match status" value="1"/>
</dbReference>
<proteinExistence type="predicted"/>
<evidence type="ECO:0000256" key="7">
    <source>
        <dbReference type="ARBA" id="ARBA00023002"/>
    </source>
</evidence>
<dbReference type="InterPro" id="IPR001287">
    <property type="entry name" value="NO2-reductase_Cu"/>
</dbReference>
<evidence type="ECO:0000256" key="6">
    <source>
        <dbReference type="ARBA" id="ARBA00022737"/>
    </source>
</evidence>
<dbReference type="GO" id="GO:0050421">
    <property type="term" value="F:nitrite reductase (NO-forming) activity"/>
    <property type="evidence" value="ECO:0007669"/>
    <property type="project" value="UniProtKB-EC"/>
</dbReference>
<dbReference type="CDD" id="cd11020">
    <property type="entry name" value="CuRO_1_CuNIR"/>
    <property type="match status" value="1"/>
</dbReference>
<dbReference type="EC" id="1.7.2.1" evidence="3"/>
<dbReference type="SUPFAM" id="SSF49503">
    <property type="entry name" value="Cupredoxins"/>
    <property type="match status" value="2"/>
</dbReference>
<keyword evidence="6" id="KW-0677">Repeat</keyword>
<evidence type="ECO:0000256" key="3">
    <source>
        <dbReference type="ARBA" id="ARBA00011882"/>
    </source>
</evidence>
<keyword evidence="5" id="KW-0479">Metal-binding</keyword>
<dbReference type="GO" id="GO:0005507">
    <property type="term" value="F:copper ion binding"/>
    <property type="evidence" value="ECO:0007669"/>
    <property type="project" value="InterPro"/>
</dbReference>
<dbReference type="EMBL" id="UOGE01000002">
    <property type="protein sequence ID" value="VAX15924.1"/>
    <property type="molecule type" value="Genomic_DNA"/>
</dbReference>
<keyword evidence="7 11" id="KW-0560">Oxidoreductase</keyword>
<reference evidence="11" key="1">
    <citation type="submission" date="2018-06" db="EMBL/GenBank/DDBJ databases">
        <authorList>
            <person name="Zhirakovskaya E."/>
        </authorList>
    </citation>
    <scope>NUCLEOTIDE SEQUENCE</scope>
</reference>
<comment type="catalytic activity">
    <reaction evidence="9">
        <text>nitric oxide + Fe(III)-[cytochrome c] + H2O = Fe(II)-[cytochrome c] + nitrite + 2 H(+)</text>
        <dbReference type="Rhea" id="RHEA:15233"/>
        <dbReference type="Rhea" id="RHEA-COMP:10350"/>
        <dbReference type="Rhea" id="RHEA-COMP:14399"/>
        <dbReference type="ChEBI" id="CHEBI:15377"/>
        <dbReference type="ChEBI" id="CHEBI:15378"/>
        <dbReference type="ChEBI" id="CHEBI:16301"/>
        <dbReference type="ChEBI" id="CHEBI:16480"/>
        <dbReference type="ChEBI" id="CHEBI:29033"/>
        <dbReference type="ChEBI" id="CHEBI:29034"/>
        <dbReference type="EC" id="1.7.2.1"/>
    </reaction>
</comment>
<evidence type="ECO:0000256" key="9">
    <source>
        <dbReference type="ARBA" id="ARBA00049340"/>
    </source>
</evidence>
<dbReference type="Gene3D" id="2.60.40.420">
    <property type="entry name" value="Cupredoxins - blue copper proteins"/>
    <property type="match status" value="2"/>
</dbReference>
<evidence type="ECO:0000259" key="10">
    <source>
        <dbReference type="Pfam" id="PF07732"/>
    </source>
</evidence>
<comment type="subunit">
    <text evidence="2">Homotrimer.</text>
</comment>
<accession>A0A3B1BVL4</accession>
<dbReference type="Pfam" id="PF07732">
    <property type="entry name" value="Cu-oxidase_3"/>
    <property type="match status" value="1"/>
</dbReference>
<evidence type="ECO:0000256" key="2">
    <source>
        <dbReference type="ARBA" id="ARBA00011233"/>
    </source>
</evidence>
<dbReference type="InterPro" id="IPR011707">
    <property type="entry name" value="Cu-oxidase-like_N"/>
</dbReference>
<sequence length="321" mass="34839">MNLVHTTKKSILMVAAFVCLALLLTSGAGYAKTVKVNITAIETDVDINDAKGTKYPAWTFGGAVPGPVVRVTQGDTVEFTMLNDKNNGQSHSMDFHAAIVDVLSEFAPVKPGETKKFNFVAKYPGVFMYHCGAPNMAQHIARGMFGIIIVDPKEGYSKNYPKPDREYVLIQSQYFPNAGDAMAMMENKGWTNSLINGKIFHYDPLHGENAPSPLVAKPGERVRFFFVNANINMPVALHPIAGIWDRVYLNGNPKNVVYGMATYNVGVSEAVTVDLVTPKEKPTNNAIVDHTMSAALRGAITVLVTSSAADDSMGRGDKILP</sequence>
<keyword evidence="8" id="KW-0186">Copper</keyword>
<organism evidence="11">
    <name type="scientific">hydrothermal vent metagenome</name>
    <dbReference type="NCBI Taxonomy" id="652676"/>
    <lineage>
        <taxon>unclassified sequences</taxon>
        <taxon>metagenomes</taxon>
        <taxon>ecological metagenomes</taxon>
    </lineage>
</organism>
<dbReference type="PRINTS" id="PR00695">
    <property type="entry name" value="CUNO2RDTASE"/>
</dbReference>
<dbReference type="InterPro" id="IPR045087">
    <property type="entry name" value="Cu-oxidase_fam"/>
</dbReference>
<protein>
    <recommendedName>
        <fullName evidence="4">Copper-containing nitrite reductase</fullName>
        <ecNumber evidence="3">1.7.2.1</ecNumber>
    </recommendedName>
</protein>
<gene>
    <name evidence="11" type="ORF">MNBD_NITROSPINAE02-1290</name>
</gene>
<evidence type="ECO:0000313" key="11">
    <source>
        <dbReference type="EMBL" id="VAX15924.1"/>
    </source>
</evidence>
<dbReference type="InterPro" id="IPR008972">
    <property type="entry name" value="Cupredoxin"/>
</dbReference>
<name>A0A3B1BVL4_9ZZZZ</name>